<dbReference type="Pfam" id="PF13835">
    <property type="entry name" value="DUF4194"/>
    <property type="match status" value="1"/>
</dbReference>
<evidence type="ECO:0000256" key="1">
    <source>
        <dbReference type="SAM" id="MobiDB-lite"/>
    </source>
</evidence>
<dbReference type="InterPro" id="IPR025449">
    <property type="entry name" value="JetB"/>
</dbReference>
<dbReference type="EMBL" id="JAHRGL010000015">
    <property type="protein sequence ID" value="MBV2132398.1"/>
    <property type="molecule type" value="Genomic_DNA"/>
</dbReference>
<feature type="region of interest" description="Disordered" evidence="1">
    <location>
        <begin position="26"/>
        <end position="51"/>
    </location>
</feature>
<organism evidence="2 3">
    <name type="scientific">Geopseudomonas aromaticivorans</name>
    <dbReference type="NCBI Taxonomy" id="2849492"/>
    <lineage>
        <taxon>Bacteria</taxon>
        <taxon>Pseudomonadati</taxon>
        <taxon>Pseudomonadota</taxon>
        <taxon>Gammaproteobacteria</taxon>
        <taxon>Pseudomonadales</taxon>
        <taxon>Pseudomonadaceae</taxon>
        <taxon>Geopseudomonas</taxon>
    </lineage>
</organism>
<protein>
    <submittedName>
        <fullName evidence="2">DUF4194 domain-containing protein</fullName>
    </submittedName>
</protein>
<keyword evidence="3" id="KW-1185">Reference proteome</keyword>
<evidence type="ECO:0000313" key="3">
    <source>
        <dbReference type="Proteomes" id="UP000813068"/>
    </source>
</evidence>
<proteinExistence type="predicted"/>
<dbReference type="Proteomes" id="UP000813068">
    <property type="component" value="Unassembled WGS sequence"/>
</dbReference>
<sequence>MSMDHKPDQRAPALFDQFRADGYQQDEPLEQVEYTEMDDPESQPSEPVGSGMPLEARRALVLLLRHGVVMADTKRLAFEALCRHEVLIAEHLGNMFMHMLLDHKAGIAILLQQELADQEDEADEGSRLINKRTLSLYDTLLLLVLRKYYQERENAGEQKIIIDLERIEALMTPFLPLSNSSRGDRRALNGALTQMKDKRLISAVRGDDERFEITPVIRYVVNADFLGRLLAEYERLAIDAGMSVNREVRDV</sequence>
<dbReference type="RefSeq" id="WP_217680516.1">
    <property type="nucleotide sequence ID" value="NZ_JAHRGL010000015.1"/>
</dbReference>
<reference evidence="2 3" key="1">
    <citation type="submission" date="2021-06" db="EMBL/GenBank/DDBJ databases">
        <title>Differences between aerobic and microaerobic xylene degrading microbial communities.</title>
        <authorList>
            <person name="Banerjee S."/>
            <person name="Tancsics A."/>
        </authorList>
    </citation>
    <scope>NUCLEOTIDE SEQUENCE [LARGE SCALE GENOMIC DNA]</scope>
    <source>
        <strain evidence="2 3">MAP12</strain>
    </source>
</reference>
<evidence type="ECO:0000313" key="2">
    <source>
        <dbReference type="EMBL" id="MBV2132398.1"/>
    </source>
</evidence>
<gene>
    <name evidence="2" type="ORF">KRX52_06225</name>
</gene>
<name>A0ABS6MUA2_9GAMM</name>
<feature type="compositionally biased region" description="Acidic residues" evidence="1">
    <location>
        <begin position="27"/>
        <end position="41"/>
    </location>
</feature>
<comment type="caution">
    <text evidence="2">The sequence shown here is derived from an EMBL/GenBank/DDBJ whole genome shotgun (WGS) entry which is preliminary data.</text>
</comment>
<accession>A0ABS6MUA2</accession>